<protein>
    <submittedName>
        <fullName evidence="3">SDR family NAD(P)-dependent oxidoreductase</fullName>
    </submittedName>
</protein>
<evidence type="ECO:0000256" key="2">
    <source>
        <dbReference type="ARBA" id="ARBA00023002"/>
    </source>
</evidence>
<dbReference type="RefSeq" id="WP_203539483.1">
    <property type="nucleotide sequence ID" value="NZ_JAESND010000009.1"/>
</dbReference>
<gene>
    <name evidence="3" type="ORF">JMJ54_15595</name>
</gene>
<dbReference type="Pfam" id="PF00106">
    <property type="entry name" value="adh_short"/>
    <property type="match status" value="1"/>
</dbReference>
<keyword evidence="4" id="KW-1185">Reference proteome</keyword>
<comment type="similarity">
    <text evidence="1">Belongs to the short-chain dehydrogenases/reductases (SDR) family.</text>
</comment>
<organism evidence="3 4">
    <name type="scientific">Jeongeupia naejangsanensis</name>
    <dbReference type="NCBI Taxonomy" id="613195"/>
    <lineage>
        <taxon>Bacteria</taxon>
        <taxon>Pseudomonadati</taxon>
        <taxon>Pseudomonadota</taxon>
        <taxon>Betaproteobacteria</taxon>
        <taxon>Neisseriales</taxon>
        <taxon>Chitinibacteraceae</taxon>
        <taxon>Jeongeupia</taxon>
    </lineage>
</organism>
<comment type="caution">
    <text evidence="3">The sequence shown here is derived from an EMBL/GenBank/DDBJ whole genome shotgun (WGS) entry which is preliminary data.</text>
</comment>
<keyword evidence="2" id="KW-0560">Oxidoreductase</keyword>
<dbReference type="InterPro" id="IPR036291">
    <property type="entry name" value="NAD(P)-bd_dom_sf"/>
</dbReference>
<dbReference type="InterPro" id="IPR002347">
    <property type="entry name" value="SDR_fam"/>
</dbReference>
<evidence type="ECO:0000256" key="1">
    <source>
        <dbReference type="ARBA" id="ARBA00006484"/>
    </source>
</evidence>
<dbReference type="PANTHER" id="PTHR44196">
    <property type="entry name" value="DEHYDROGENASE/REDUCTASE SDR FAMILY MEMBER 7B"/>
    <property type="match status" value="1"/>
</dbReference>
<name>A0ABS2BNT3_9NEIS</name>
<accession>A0ABS2BNT3</accession>
<dbReference type="SUPFAM" id="SSF51735">
    <property type="entry name" value="NAD(P)-binding Rossmann-fold domains"/>
    <property type="match status" value="1"/>
</dbReference>
<dbReference type="Gene3D" id="3.40.50.720">
    <property type="entry name" value="NAD(P)-binding Rossmann-like Domain"/>
    <property type="match status" value="1"/>
</dbReference>
<sequence length="261" mass="28377">MFGPLNPRFAAWTGQTVWVIGGSSGIGAALVRRLLAAGARVALSARRADKLERLAAQNPAALVLPLDVTDPQAWATGWHTLLLHWGMPDLVVFCAADYRPERSWQIAAGPARRTLEINLAGVYYGLELIVPAMLASRHGGIALIASVAGYVGLPGATVYGPTKAALINLAELLYCDLHRHGLGVYLVNPGFVKTPLTDKNDFTMPALQTPEQAAARILSGIARGRFEIHFPRRFTLLMKLLRLLPQRPRLALLQRMVAHES</sequence>
<dbReference type="Proteomes" id="UP000809431">
    <property type="component" value="Unassembled WGS sequence"/>
</dbReference>
<proteinExistence type="inferred from homology"/>
<evidence type="ECO:0000313" key="4">
    <source>
        <dbReference type="Proteomes" id="UP000809431"/>
    </source>
</evidence>
<reference evidence="3 4" key="1">
    <citation type="submission" date="2021-01" db="EMBL/GenBank/DDBJ databases">
        <title>Draft Genome Sequence and Polyhydroxyalkanoate Biosynthetic Potential of Jeongeupia naejangsanensis Type Strain DSM 24253.</title>
        <authorList>
            <person name="Turrini P."/>
            <person name="Artuso I."/>
            <person name="Lugli G.A."/>
            <person name="Frangipani E."/>
            <person name="Ventura M."/>
            <person name="Visca P."/>
        </authorList>
    </citation>
    <scope>NUCLEOTIDE SEQUENCE [LARGE SCALE GENOMIC DNA]</scope>
    <source>
        <strain evidence="3 4">DSM 24253</strain>
    </source>
</reference>
<evidence type="ECO:0000313" key="3">
    <source>
        <dbReference type="EMBL" id="MBM3117258.1"/>
    </source>
</evidence>
<dbReference type="PANTHER" id="PTHR44196:SF1">
    <property type="entry name" value="DEHYDROGENASE_REDUCTASE SDR FAMILY MEMBER 7B"/>
    <property type="match status" value="1"/>
</dbReference>
<dbReference type="EMBL" id="JAESND010000009">
    <property type="protein sequence ID" value="MBM3117258.1"/>
    <property type="molecule type" value="Genomic_DNA"/>
</dbReference>
<dbReference type="PRINTS" id="PR00081">
    <property type="entry name" value="GDHRDH"/>
</dbReference>